<proteinExistence type="predicted"/>
<organism evidence="2 3">
    <name type="scientific">Roseofilum casamattae BLCC-M143</name>
    <dbReference type="NCBI Taxonomy" id="3022442"/>
    <lineage>
        <taxon>Bacteria</taxon>
        <taxon>Bacillati</taxon>
        <taxon>Cyanobacteriota</taxon>
        <taxon>Cyanophyceae</taxon>
        <taxon>Desertifilales</taxon>
        <taxon>Desertifilaceae</taxon>
        <taxon>Roseofilum</taxon>
        <taxon>Roseofilum casamattae</taxon>
    </lineage>
</organism>
<evidence type="ECO:0000313" key="3">
    <source>
        <dbReference type="Proteomes" id="UP001232992"/>
    </source>
</evidence>
<protein>
    <submittedName>
        <fullName evidence="2">Polysaccharide pyruvyl transferase CsaB</fullName>
    </submittedName>
</protein>
<dbReference type="Proteomes" id="UP001232992">
    <property type="component" value="Unassembled WGS sequence"/>
</dbReference>
<name>A0ABT7BW93_9CYAN</name>
<accession>A0ABT7BW93</accession>
<feature type="domain" description="Polysaccharide pyruvyl transferase" evidence="1">
    <location>
        <begin position="13"/>
        <end position="281"/>
    </location>
</feature>
<sequence length="350" mass="38966">MRVVLCGYYGKGNTGDEALLATLLQMLPERITPIVLSANPGQTESQYGVEARDRNSPVELWRTIAEADGFIWGGGSLIQDTTSFRSPLYYFALMALAQAMGKVTVAWGQGIGPLRFWSTRQMARSLFRGCTAVSVRDRNSARLLDHWQIPYTLAPDPVWALEIPSDRGSEDSSSSQVAVILRPHPLLTSDRLNLLTEALRQFQQATDTHLLLLPFQEQTDFAIAQQLHAELPEVSQIAIGNSPQEYQNMLATVRLAIAMRLHGLIMAAHQGCTCVALSYDPKVTQLMEQLQLPGWELDKLPATATEISQSWIEAYGRGQNLSVEQRQTISTKALEHQHLLHRIFFAPSQS</sequence>
<dbReference type="PANTHER" id="PTHR36836">
    <property type="entry name" value="COLANIC ACID BIOSYNTHESIS PROTEIN WCAK"/>
    <property type="match status" value="1"/>
</dbReference>
<dbReference type="InterPro" id="IPR007345">
    <property type="entry name" value="Polysacch_pyruvyl_Trfase"/>
</dbReference>
<reference evidence="2 3" key="1">
    <citation type="submission" date="2023-01" db="EMBL/GenBank/DDBJ databases">
        <title>Novel diversity within Roseofilum (Cyanobacteria; Desertifilaceae) from marine benthic mats with descriptions of four novel species.</title>
        <authorList>
            <person name="Wang Y."/>
            <person name="Berthold D.E."/>
            <person name="Hu J."/>
            <person name="Lefler F.W."/>
            <person name="Laughinghouse H.D. IV."/>
        </authorList>
    </citation>
    <scope>NUCLEOTIDE SEQUENCE [LARGE SCALE GENOMIC DNA]</scope>
    <source>
        <strain evidence="2 3">BLCC-M143</strain>
    </source>
</reference>
<dbReference type="GO" id="GO:0016740">
    <property type="term" value="F:transferase activity"/>
    <property type="evidence" value="ECO:0007669"/>
    <property type="project" value="UniProtKB-KW"/>
</dbReference>
<dbReference type="PANTHER" id="PTHR36836:SF1">
    <property type="entry name" value="COLANIC ACID BIOSYNTHESIS PROTEIN WCAK"/>
    <property type="match status" value="1"/>
</dbReference>
<dbReference type="NCBIfam" id="TIGR03609">
    <property type="entry name" value="S_layer_CsaB"/>
    <property type="match status" value="1"/>
</dbReference>
<comment type="caution">
    <text evidence="2">The sequence shown here is derived from an EMBL/GenBank/DDBJ whole genome shotgun (WGS) entry which is preliminary data.</text>
</comment>
<dbReference type="EMBL" id="JAQOSQ010000008">
    <property type="protein sequence ID" value="MDJ1183446.1"/>
    <property type="molecule type" value="Genomic_DNA"/>
</dbReference>
<gene>
    <name evidence="2" type="primary">csaB</name>
    <name evidence="2" type="ORF">PMH09_09565</name>
</gene>
<dbReference type="InterPro" id="IPR019896">
    <property type="entry name" value="Polysacch_pyruvyl_Trfase_CsaB"/>
</dbReference>
<evidence type="ECO:0000313" key="2">
    <source>
        <dbReference type="EMBL" id="MDJ1183446.1"/>
    </source>
</evidence>
<evidence type="ECO:0000259" key="1">
    <source>
        <dbReference type="Pfam" id="PF04230"/>
    </source>
</evidence>
<keyword evidence="3" id="KW-1185">Reference proteome</keyword>
<dbReference type="RefSeq" id="WP_283758100.1">
    <property type="nucleotide sequence ID" value="NZ_JAQOSQ010000008.1"/>
</dbReference>
<dbReference type="Pfam" id="PF04230">
    <property type="entry name" value="PS_pyruv_trans"/>
    <property type="match status" value="1"/>
</dbReference>
<keyword evidence="2" id="KW-0808">Transferase</keyword>